<dbReference type="EMBL" id="KQ087179">
    <property type="protein sequence ID" value="KLT45858.1"/>
    <property type="molecule type" value="Genomic_DNA"/>
</dbReference>
<name>A0A0J0XXT7_9TREE</name>
<organism evidence="7 8">
    <name type="scientific">Cutaneotrichosporon oleaginosum</name>
    <dbReference type="NCBI Taxonomy" id="879819"/>
    <lineage>
        <taxon>Eukaryota</taxon>
        <taxon>Fungi</taxon>
        <taxon>Dikarya</taxon>
        <taxon>Basidiomycota</taxon>
        <taxon>Agaricomycotina</taxon>
        <taxon>Tremellomycetes</taxon>
        <taxon>Trichosporonales</taxon>
        <taxon>Trichosporonaceae</taxon>
        <taxon>Cutaneotrichosporon</taxon>
    </lineage>
</organism>
<dbReference type="OrthoDB" id="2131401at2759"/>
<feature type="transmembrane region" description="Helical" evidence="6">
    <location>
        <begin position="55"/>
        <end position="79"/>
    </location>
</feature>
<keyword evidence="3 6" id="KW-0812">Transmembrane</keyword>
<dbReference type="Proteomes" id="UP000053611">
    <property type="component" value="Unassembled WGS sequence"/>
</dbReference>
<evidence type="ECO:0000256" key="6">
    <source>
        <dbReference type="SAM" id="Phobius"/>
    </source>
</evidence>
<accession>A0A0J0XXT7</accession>
<evidence type="ECO:0000313" key="8">
    <source>
        <dbReference type="Proteomes" id="UP000053611"/>
    </source>
</evidence>
<evidence type="ECO:0000256" key="4">
    <source>
        <dbReference type="ARBA" id="ARBA00022989"/>
    </source>
</evidence>
<keyword evidence="5 6" id="KW-0472">Membrane</keyword>
<reference evidence="7 8" key="1">
    <citation type="submission" date="2015-03" db="EMBL/GenBank/DDBJ databases">
        <title>Genomics and transcriptomics of the oil-accumulating basidiomycete yeast T. oleaginosus allow insights into substrate utilization and the diverse evolutionary trajectories of mating systems in fungi.</title>
        <authorList>
            <consortium name="DOE Joint Genome Institute"/>
            <person name="Kourist R."/>
            <person name="Kracht O."/>
            <person name="Bracharz F."/>
            <person name="Lipzen A."/>
            <person name="Nolan M."/>
            <person name="Ohm R."/>
            <person name="Grigoriev I."/>
            <person name="Sun S."/>
            <person name="Heitman J."/>
            <person name="Bruck T."/>
            <person name="Nowrousian M."/>
        </authorList>
    </citation>
    <scope>NUCLEOTIDE SEQUENCE [LARGE SCALE GENOMIC DNA]</scope>
    <source>
        <strain evidence="7 8">IBC0246</strain>
    </source>
</reference>
<dbReference type="GeneID" id="28986903"/>
<dbReference type="InterPro" id="IPR019334">
    <property type="entry name" value="TMEM170A/B/YPR153W-like"/>
</dbReference>
<protein>
    <recommendedName>
        <fullName evidence="9">Integral membrane protein</fullName>
    </recommendedName>
</protein>
<evidence type="ECO:0000256" key="2">
    <source>
        <dbReference type="ARBA" id="ARBA00006325"/>
    </source>
</evidence>
<dbReference type="GO" id="GO:0016020">
    <property type="term" value="C:membrane"/>
    <property type="evidence" value="ECO:0007669"/>
    <property type="project" value="UniProtKB-SubCell"/>
</dbReference>
<evidence type="ECO:0000313" key="7">
    <source>
        <dbReference type="EMBL" id="KLT45858.1"/>
    </source>
</evidence>
<dbReference type="PANTHER" id="PTHR22779">
    <property type="entry name" value="SD17342P"/>
    <property type="match status" value="1"/>
</dbReference>
<dbReference type="RefSeq" id="XP_018282349.1">
    <property type="nucleotide sequence ID" value="XM_018426300.1"/>
</dbReference>
<proteinExistence type="inferred from homology"/>
<evidence type="ECO:0000256" key="3">
    <source>
        <dbReference type="ARBA" id="ARBA00022692"/>
    </source>
</evidence>
<dbReference type="Pfam" id="PF10190">
    <property type="entry name" value="Tmemb_170"/>
    <property type="match status" value="1"/>
</dbReference>
<evidence type="ECO:0000256" key="1">
    <source>
        <dbReference type="ARBA" id="ARBA00004141"/>
    </source>
</evidence>
<gene>
    <name evidence="7" type="ORF">CC85DRAFT_325139</name>
</gene>
<evidence type="ECO:0000256" key="5">
    <source>
        <dbReference type="ARBA" id="ARBA00023136"/>
    </source>
</evidence>
<feature type="transmembrane region" description="Helical" evidence="6">
    <location>
        <begin position="107"/>
        <end position="140"/>
    </location>
</feature>
<keyword evidence="4 6" id="KW-1133">Transmembrane helix</keyword>
<comment type="subcellular location">
    <subcellularLocation>
        <location evidence="1">Membrane</location>
        <topology evidence="1">Multi-pass membrane protein</topology>
    </subcellularLocation>
</comment>
<dbReference type="STRING" id="879819.A0A0J0XXT7"/>
<evidence type="ECO:0008006" key="9">
    <source>
        <dbReference type="Google" id="ProtNLM"/>
    </source>
</evidence>
<dbReference type="AlphaFoldDB" id="A0A0J0XXT7"/>
<comment type="similarity">
    <text evidence="2">Belongs to the TMEM170 family.</text>
</comment>
<sequence length="175" mass="19381">MGQVQSAFDPNKDSNKPNGYIVPPFPSLYNPTIVSTKQQWGFFLHDANAIWKFTFYWTLILMSATFEACAALAVFALLLSRGAARRRDAAANEGRRSKFRLRRRPPFWLLLMIPVAMGAIATFVSLVSGTVVGFALAAVYSAGGFSMSTWVPFMWGMIQVVVLIIASYSSLTRVL</sequence>
<dbReference type="PANTHER" id="PTHR22779:SF6">
    <property type="entry name" value="SD17342P"/>
    <property type="match status" value="1"/>
</dbReference>
<feature type="transmembrane region" description="Helical" evidence="6">
    <location>
        <begin position="152"/>
        <end position="171"/>
    </location>
</feature>
<keyword evidence="8" id="KW-1185">Reference proteome</keyword>